<keyword evidence="3" id="KW-0698">rRNA processing</keyword>
<dbReference type="Gene3D" id="2.30.130.10">
    <property type="entry name" value="PUA domain"/>
    <property type="match status" value="1"/>
</dbReference>
<comment type="subcellular location">
    <subcellularLocation>
        <location evidence="1">Cytoplasm</location>
    </subcellularLocation>
</comment>
<evidence type="ECO:0000313" key="10">
    <source>
        <dbReference type="EMBL" id="KAL3820888.1"/>
    </source>
</evidence>
<dbReference type="CDD" id="cd11572">
    <property type="entry name" value="RlmI_M_like"/>
    <property type="match status" value="1"/>
</dbReference>
<evidence type="ECO:0000256" key="7">
    <source>
        <dbReference type="ARBA" id="ARBA00022884"/>
    </source>
</evidence>
<dbReference type="Gene3D" id="3.40.50.150">
    <property type="entry name" value="Vaccinia Virus protein VP39"/>
    <property type="match status" value="1"/>
</dbReference>
<accession>A0ABD3S979</accession>
<keyword evidence="11" id="KW-1185">Reference proteome</keyword>
<keyword evidence="7" id="KW-0694">RNA-binding</keyword>
<evidence type="ECO:0000256" key="8">
    <source>
        <dbReference type="ARBA" id="ARBA00038091"/>
    </source>
</evidence>
<dbReference type="AlphaFoldDB" id="A0ABD3S979"/>
<keyword evidence="5" id="KW-0808">Transferase</keyword>
<evidence type="ECO:0000313" key="11">
    <source>
        <dbReference type="Proteomes" id="UP001634393"/>
    </source>
</evidence>
<name>A0ABD3S979_9LAMI</name>
<dbReference type="InterPro" id="IPR002478">
    <property type="entry name" value="PUA"/>
</dbReference>
<dbReference type="GO" id="GO:0006364">
    <property type="term" value="P:rRNA processing"/>
    <property type="evidence" value="ECO:0007669"/>
    <property type="project" value="UniProtKB-KW"/>
</dbReference>
<dbReference type="SUPFAM" id="SSF53335">
    <property type="entry name" value="S-adenosyl-L-methionine-dependent methyltransferases"/>
    <property type="match status" value="1"/>
</dbReference>
<organism evidence="10 11">
    <name type="scientific">Penstemon smallii</name>
    <dbReference type="NCBI Taxonomy" id="265156"/>
    <lineage>
        <taxon>Eukaryota</taxon>
        <taxon>Viridiplantae</taxon>
        <taxon>Streptophyta</taxon>
        <taxon>Embryophyta</taxon>
        <taxon>Tracheophyta</taxon>
        <taxon>Spermatophyta</taxon>
        <taxon>Magnoliopsida</taxon>
        <taxon>eudicotyledons</taxon>
        <taxon>Gunneridae</taxon>
        <taxon>Pentapetalae</taxon>
        <taxon>asterids</taxon>
        <taxon>lamiids</taxon>
        <taxon>Lamiales</taxon>
        <taxon>Plantaginaceae</taxon>
        <taxon>Cheloneae</taxon>
        <taxon>Penstemon</taxon>
    </lineage>
</organism>
<evidence type="ECO:0000256" key="1">
    <source>
        <dbReference type="ARBA" id="ARBA00004496"/>
    </source>
</evidence>
<keyword evidence="4" id="KW-0489">Methyltransferase</keyword>
<dbReference type="CDD" id="cd21153">
    <property type="entry name" value="PUA_RlmI"/>
    <property type="match status" value="1"/>
</dbReference>
<dbReference type="GO" id="GO:0003723">
    <property type="term" value="F:RNA binding"/>
    <property type="evidence" value="ECO:0007669"/>
    <property type="project" value="UniProtKB-KW"/>
</dbReference>
<dbReference type="Pfam" id="PF10672">
    <property type="entry name" value="Methyltrans_SAM"/>
    <property type="match status" value="1"/>
</dbReference>
<dbReference type="PANTHER" id="PTHR42873">
    <property type="entry name" value="RIBOSOMAL RNA LARGE SUBUNIT METHYLTRANSFERASE"/>
    <property type="match status" value="1"/>
</dbReference>
<dbReference type="EMBL" id="JBJXBP010000007">
    <property type="protein sequence ID" value="KAL3820888.1"/>
    <property type="molecule type" value="Genomic_DNA"/>
</dbReference>
<dbReference type="GO" id="GO:0005737">
    <property type="term" value="C:cytoplasm"/>
    <property type="evidence" value="ECO:0007669"/>
    <property type="project" value="UniProtKB-SubCell"/>
</dbReference>
<dbReference type="InterPro" id="IPR036974">
    <property type="entry name" value="PUA_sf"/>
</dbReference>
<evidence type="ECO:0000256" key="3">
    <source>
        <dbReference type="ARBA" id="ARBA00022552"/>
    </source>
</evidence>
<dbReference type="PANTHER" id="PTHR42873:SF1">
    <property type="entry name" value="S-ADENOSYLMETHIONINE-DEPENDENT METHYLTRANSFERASE DOMAIN-CONTAINING PROTEIN"/>
    <property type="match status" value="1"/>
</dbReference>
<dbReference type="CDD" id="cd02440">
    <property type="entry name" value="AdoMet_MTases"/>
    <property type="match status" value="1"/>
</dbReference>
<keyword evidence="6" id="KW-0949">S-adenosyl-L-methionine</keyword>
<dbReference type="GO" id="GO:0032259">
    <property type="term" value="P:methylation"/>
    <property type="evidence" value="ECO:0007669"/>
    <property type="project" value="UniProtKB-KW"/>
</dbReference>
<evidence type="ECO:0000256" key="5">
    <source>
        <dbReference type="ARBA" id="ARBA00022679"/>
    </source>
</evidence>
<proteinExistence type="inferred from homology"/>
<dbReference type="SUPFAM" id="SSF88697">
    <property type="entry name" value="PUA domain-like"/>
    <property type="match status" value="1"/>
</dbReference>
<dbReference type="InterPro" id="IPR041532">
    <property type="entry name" value="RlmI-like_PUA"/>
</dbReference>
<dbReference type="GO" id="GO:0008168">
    <property type="term" value="F:methyltransferase activity"/>
    <property type="evidence" value="ECO:0007669"/>
    <property type="project" value="UniProtKB-KW"/>
</dbReference>
<dbReference type="Gene3D" id="3.30.750.80">
    <property type="entry name" value="RNA methyltransferase domain (HRMD) like"/>
    <property type="match status" value="1"/>
</dbReference>
<reference evidence="10 11" key="1">
    <citation type="submission" date="2024-12" db="EMBL/GenBank/DDBJ databases">
        <title>The unique morphological basis and parallel evolutionary history of personate flowers in Penstemon.</title>
        <authorList>
            <person name="Depatie T.H."/>
            <person name="Wessinger C.A."/>
        </authorList>
    </citation>
    <scope>NUCLEOTIDE SEQUENCE [LARGE SCALE GENOMIC DNA]</scope>
    <source>
        <strain evidence="10">WTNN_2</strain>
        <tissue evidence="10">Leaf</tissue>
    </source>
</reference>
<dbReference type="InterPro" id="IPR029063">
    <property type="entry name" value="SAM-dependent_MTases_sf"/>
</dbReference>
<dbReference type="InterPro" id="IPR019614">
    <property type="entry name" value="SAM-dep_methyl-trfase"/>
</dbReference>
<evidence type="ECO:0000256" key="2">
    <source>
        <dbReference type="ARBA" id="ARBA00022490"/>
    </source>
</evidence>
<sequence length="450" mass="48612">MVVGSRFLMSRTFSLAAAPPTATITTTTTTTTLQEIASNHPKGIAKVVLKKGKTQLFRDGSPMVYSGAVDRIIGRPPPITGDAVLVADGTEKPIGWGLYNSVSMFCVRLMQLEDEATRDPSCALNVERLLENRINAAVTLREQLGLPSAKTNAFRLVNSEGDRLSGLIVDIFGDEAVVASSAAWVEKYKQQIRVCISKINNINHITWRPSLEILKEEGLDLSDSGNHVDLSNSPRMIKVVENGIAYLISMEGQKTGFYADQRENRKYISTISAGKKVLDICCYTGGFALNAAHGGAISVTGVDSSSPALDIAKENIILNNLDSTTISFKRQDATAFMKTAIHNGESWDIVILDPPKLAPRKKVLQNASGMYRNLNSLAMQITRRGGLLMTCSCSGAVTQSGKFLSILQGAASMAGRKITVIRQAGAACDHPIDPSYPEGAYLSNFLLRVL</sequence>
<protein>
    <recommendedName>
        <fullName evidence="9">PUA domain-containing protein</fullName>
    </recommendedName>
</protein>
<dbReference type="Proteomes" id="UP001634393">
    <property type="component" value="Unassembled WGS sequence"/>
</dbReference>
<dbReference type="InterPro" id="IPR015947">
    <property type="entry name" value="PUA-like_sf"/>
</dbReference>
<evidence type="ECO:0000256" key="4">
    <source>
        <dbReference type="ARBA" id="ARBA00022603"/>
    </source>
</evidence>
<feature type="domain" description="PUA" evidence="9">
    <location>
        <begin position="45"/>
        <end position="139"/>
    </location>
</feature>
<comment type="caution">
    <text evidence="10">The sequence shown here is derived from an EMBL/GenBank/DDBJ whole genome shotgun (WGS) entry which is preliminary data.</text>
</comment>
<evidence type="ECO:0000259" key="9">
    <source>
        <dbReference type="SMART" id="SM00359"/>
    </source>
</evidence>
<dbReference type="SMART" id="SM00359">
    <property type="entry name" value="PUA"/>
    <property type="match status" value="1"/>
</dbReference>
<dbReference type="Pfam" id="PF17785">
    <property type="entry name" value="PUA_3"/>
    <property type="match status" value="1"/>
</dbReference>
<comment type="similarity">
    <text evidence="8">Belongs to the methyltransferase superfamily. RlmI family.</text>
</comment>
<evidence type="ECO:0000256" key="6">
    <source>
        <dbReference type="ARBA" id="ARBA00022691"/>
    </source>
</evidence>
<gene>
    <name evidence="10" type="ORF">ACJIZ3_006793</name>
</gene>
<keyword evidence="2" id="KW-0963">Cytoplasm</keyword>